<dbReference type="AlphaFoldDB" id="A0A1M6TRC6"/>
<proteinExistence type="predicted"/>
<dbReference type="STRING" id="1121301.SAMN02745912_03773"/>
<protein>
    <submittedName>
        <fullName evidence="2">Uncharacterized protein</fullName>
    </submittedName>
</protein>
<keyword evidence="1" id="KW-1133">Transmembrane helix</keyword>
<feature type="transmembrane region" description="Helical" evidence="1">
    <location>
        <begin position="6"/>
        <end position="25"/>
    </location>
</feature>
<keyword evidence="1" id="KW-0812">Transmembrane</keyword>
<name>A0A1M6TRC6_PARC5</name>
<evidence type="ECO:0000313" key="2">
    <source>
        <dbReference type="EMBL" id="SHK59542.1"/>
    </source>
</evidence>
<dbReference type="EMBL" id="FRAG01000103">
    <property type="protein sequence ID" value="SHK59542.1"/>
    <property type="molecule type" value="Genomic_DNA"/>
</dbReference>
<dbReference type="Proteomes" id="UP000184465">
    <property type="component" value="Unassembled WGS sequence"/>
</dbReference>
<dbReference type="RefSeq" id="WP_073153647.1">
    <property type="nucleotide sequence ID" value="NZ_FRAG01000103.1"/>
</dbReference>
<evidence type="ECO:0000256" key="1">
    <source>
        <dbReference type="SAM" id="Phobius"/>
    </source>
</evidence>
<accession>A0A1M6TRC6</accession>
<organism evidence="2 3">
    <name type="scientific">Paramaledivibacter caminithermalis (strain DSM 15212 / CIP 107654 / DViRD3)</name>
    <name type="common">Clostridium caminithermale</name>
    <dbReference type="NCBI Taxonomy" id="1121301"/>
    <lineage>
        <taxon>Bacteria</taxon>
        <taxon>Bacillati</taxon>
        <taxon>Bacillota</taxon>
        <taxon>Clostridia</taxon>
        <taxon>Peptostreptococcales</taxon>
        <taxon>Caminicellaceae</taxon>
        <taxon>Paramaledivibacter</taxon>
    </lineage>
</organism>
<dbReference type="OrthoDB" id="9877660at2"/>
<gene>
    <name evidence="2" type="ORF">SAMN02745912_03773</name>
</gene>
<reference evidence="2 3" key="1">
    <citation type="submission" date="2016-11" db="EMBL/GenBank/DDBJ databases">
        <authorList>
            <person name="Jaros S."/>
            <person name="Januszkiewicz K."/>
            <person name="Wedrychowicz H."/>
        </authorList>
    </citation>
    <scope>NUCLEOTIDE SEQUENCE [LARGE SCALE GENOMIC DNA]</scope>
    <source>
        <strain evidence="2 3">DSM 15212</strain>
    </source>
</reference>
<sequence>MGEIKFLIISLTLTVFLSIPTIMMISNNQNNYGIKQNLNLASKVIADSIDKNLPNIGNLAKGDEKNTYLDIGIDKKRLLEEFYNVLYMNTKDKLKFHKIKDSIKMKFVVYHDKFFIANNDDNWSQPFFFTKKVGNTIVYLNIKNDMAYYYDFIGNKIYKPISNFSITKKEKNQIIIDKINSKIAQITSEKNLRKGLGIRILNPEDSDSKIKNHYFNVLEGVTFFVVYAKNRLFTSNKYEFNYKNYNVAGYTVKDLSQE</sequence>
<keyword evidence="3" id="KW-1185">Reference proteome</keyword>
<evidence type="ECO:0000313" key="3">
    <source>
        <dbReference type="Proteomes" id="UP000184465"/>
    </source>
</evidence>
<keyword evidence="1" id="KW-0472">Membrane</keyword>